<dbReference type="Proteomes" id="UP000192257">
    <property type="component" value="Unassembled WGS sequence"/>
</dbReference>
<evidence type="ECO:0000313" key="3">
    <source>
        <dbReference type="Proteomes" id="UP000192257"/>
    </source>
</evidence>
<dbReference type="AlphaFoldDB" id="A0A1X0P2T3"/>
<accession>A0A1X0P2T3</accession>
<feature type="non-terminal residue" evidence="2">
    <location>
        <position position="1"/>
    </location>
</feature>
<name>A0A1X0P2T3_9TRYP</name>
<evidence type="ECO:0000313" key="2">
    <source>
        <dbReference type="EMBL" id="ORC91003.1"/>
    </source>
</evidence>
<protein>
    <submittedName>
        <fullName evidence="2">Uncharacterized protein</fullName>
    </submittedName>
</protein>
<dbReference type="GeneID" id="39983653"/>
<gene>
    <name evidence="2" type="ORF">TM35_000074270</name>
</gene>
<dbReference type="VEuPathDB" id="TriTrypDB:TM35_000074270"/>
<keyword evidence="3" id="KW-1185">Reference proteome</keyword>
<keyword evidence="1" id="KW-0472">Membrane</keyword>
<keyword evidence="1" id="KW-1133">Transmembrane helix</keyword>
<dbReference type="RefSeq" id="XP_028885069.1">
    <property type="nucleotide sequence ID" value="XM_029023873.1"/>
</dbReference>
<feature type="transmembrane region" description="Helical" evidence="1">
    <location>
        <begin position="94"/>
        <end position="115"/>
    </location>
</feature>
<sequence length="128" mass="13329">WKRMGAGRGFASGGWGAVPLPLPVRCRFDRPPALSPGGGFPGILVAMAFASGRNGASVGVGVVAAVAHRRVFFFVFPLLSRVLFPFWGPGWGGVGVLFSVFCAGGVVSFLCHLGVSDHLCTMLIIAIL</sequence>
<organism evidence="2 3">
    <name type="scientific">Trypanosoma theileri</name>
    <dbReference type="NCBI Taxonomy" id="67003"/>
    <lineage>
        <taxon>Eukaryota</taxon>
        <taxon>Discoba</taxon>
        <taxon>Euglenozoa</taxon>
        <taxon>Kinetoplastea</taxon>
        <taxon>Metakinetoplastina</taxon>
        <taxon>Trypanosomatida</taxon>
        <taxon>Trypanosomatidae</taxon>
        <taxon>Trypanosoma</taxon>
    </lineage>
</organism>
<proteinExistence type="predicted"/>
<evidence type="ECO:0000256" key="1">
    <source>
        <dbReference type="SAM" id="Phobius"/>
    </source>
</evidence>
<keyword evidence="1" id="KW-0812">Transmembrane</keyword>
<reference evidence="2 3" key="1">
    <citation type="submission" date="2017-03" db="EMBL/GenBank/DDBJ databases">
        <title>An alternative strategy for trypanosome survival in the mammalian bloodstream revealed through genome and transcriptome analysis of the ubiquitous bovine parasite Trypanosoma (Megatrypanum) theileri.</title>
        <authorList>
            <person name="Kelly S."/>
            <person name="Ivens A."/>
            <person name="Mott A."/>
            <person name="O'Neill E."/>
            <person name="Emms D."/>
            <person name="Macleod O."/>
            <person name="Voorheis P."/>
            <person name="Matthews J."/>
            <person name="Matthews K."/>
            <person name="Carrington M."/>
        </authorList>
    </citation>
    <scope>NUCLEOTIDE SEQUENCE [LARGE SCALE GENOMIC DNA]</scope>
    <source>
        <strain evidence="2">Edinburgh</strain>
    </source>
</reference>
<dbReference type="EMBL" id="NBCO01000007">
    <property type="protein sequence ID" value="ORC91003.1"/>
    <property type="molecule type" value="Genomic_DNA"/>
</dbReference>
<comment type="caution">
    <text evidence="2">The sequence shown here is derived from an EMBL/GenBank/DDBJ whole genome shotgun (WGS) entry which is preliminary data.</text>
</comment>